<dbReference type="EMBL" id="QENY01000007">
    <property type="protein sequence ID" value="PVX55043.1"/>
    <property type="molecule type" value="Genomic_DNA"/>
</dbReference>
<feature type="domain" description="Fe/B12 periplasmic-binding" evidence="2">
    <location>
        <begin position="84"/>
        <end position="353"/>
    </location>
</feature>
<evidence type="ECO:0000259" key="2">
    <source>
        <dbReference type="PROSITE" id="PS50983"/>
    </source>
</evidence>
<feature type="signal peptide" evidence="1">
    <location>
        <begin position="1"/>
        <end position="22"/>
    </location>
</feature>
<dbReference type="SUPFAM" id="SSF53807">
    <property type="entry name" value="Helical backbone' metal receptor"/>
    <property type="match status" value="1"/>
</dbReference>
<evidence type="ECO:0000313" key="4">
    <source>
        <dbReference type="Proteomes" id="UP000245870"/>
    </source>
</evidence>
<name>A0A2U0UBP0_9BACT</name>
<dbReference type="Gene3D" id="3.40.50.1980">
    <property type="entry name" value="Nitrogenase molybdenum iron protein domain"/>
    <property type="match status" value="2"/>
</dbReference>
<gene>
    <name evidence="3" type="ORF">C7379_10718</name>
</gene>
<accession>A0A2U0UBP0</accession>
<protein>
    <submittedName>
        <fullName evidence="3">Iron complex transport system substrate-binding protein</fullName>
    </submittedName>
</protein>
<organism evidence="3 4">
    <name type="scientific">Hallella colorans</name>
    <dbReference type="NCBI Taxonomy" id="1703337"/>
    <lineage>
        <taxon>Bacteria</taxon>
        <taxon>Pseudomonadati</taxon>
        <taxon>Bacteroidota</taxon>
        <taxon>Bacteroidia</taxon>
        <taxon>Bacteroidales</taxon>
        <taxon>Prevotellaceae</taxon>
        <taxon>Hallella</taxon>
    </lineage>
</organism>
<evidence type="ECO:0000313" key="3">
    <source>
        <dbReference type="EMBL" id="PVX55043.1"/>
    </source>
</evidence>
<dbReference type="PANTHER" id="PTHR30535:SF34">
    <property type="entry name" value="MOLYBDATE-BINDING PROTEIN MOLA"/>
    <property type="match status" value="1"/>
</dbReference>
<dbReference type="Pfam" id="PF01497">
    <property type="entry name" value="Peripla_BP_2"/>
    <property type="match status" value="1"/>
</dbReference>
<dbReference type="PANTHER" id="PTHR30535">
    <property type="entry name" value="VITAMIN B12-BINDING PROTEIN"/>
    <property type="match status" value="1"/>
</dbReference>
<dbReference type="Proteomes" id="UP000245870">
    <property type="component" value="Unassembled WGS sequence"/>
</dbReference>
<dbReference type="InterPro" id="IPR002491">
    <property type="entry name" value="ABC_transptr_periplasmic_BD"/>
</dbReference>
<dbReference type="GO" id="GO:0071281">
    <property type="term" value="P:cellular response to iron ion"/>
    <property type="evidence" value="ECO:0007669"/>
    <property type="project" value="TreeGrafter"/>
</dbReference>
<dbReference type="PROSITE" id="PS50983">
    <property type="entry name" value="FE_B12_PBP"/>
    <property type="match status" value="1"/>
</dbReference>
<keyword evidence="4" id="KW-1185">Reference proteome</keyword>
<dbReference type="InterPro" id="IPR050902">
    <property type="entry name" value="ABC_Transporter_SBP"/>
</dbReference>
<proteinExistence type="predicted"/>
<dbReference type="PROSITE" id="PS51257">
    <property type="entry name" value="PROKAR_LIPOPROTEIN"/>
    <property type="match status" value="1"/>
</dbReference>
<sequence>MQRSMHGLLAACLLLCSLAACQNGDKTGAVGNNLSMAYAQFVQLSDSDGLMQATVLNPWQQGNTLQAIRVGELGDDKTIRPLRRVVVFTTSHCQLLAYLGLTDRIVGVCDLKYILVPDVQRKAKEGKIVDCGDAMSPNIEKIIESCPDAIFISPFEGSDGFGKLEKLGIPIIQTADYMETSALGRAEWMRYYGRLFGEGERADSLFHVVDSTYQRLKRYAATLPAGRSVLTERKTGAVWYTPGGASSVGTIIKDANGRYAFANDKHGGSLALSFEQIIDKAGESDVWAFKYNDTRMMTRSDLLREFQGYKALRAFRTGEIYECNTSVTPYFEETPFRPDYLLREMIILLHPENNFGALRYYKRLDNR</sequence>
<feature type="chain" id="PRO_5015470844" evidence="1">
    <location>
        <begin position="23"/>
        <end position="367"/>
    </location>
</feature>
<keyword evidence="1" id="KW-0732">Signal</keyword>
<reference evidence="3 4" key="1">
    <citation type="submission" date="2018-05" db="EMBL/GenBank/DDBJ databases">
        <title>Genomic Encyclopedia of Type Strains, Phase IV (KMG-IV): sequencing the most valuable type-strain genomes for metagenomic binning, comparative biology and taxonomic classification.</title>
        <authorList>
            <person name="Goeker M."/>
        </authorList>
    </citation>
    <scope>NUCLEOTIDE SEQUENCE [LARGE SCALE GENOMIC DNA]</scope>
    <source>
        <strain evidence="3 4">DSM 100333</strain>
    </source>
</reference>
<evidence type="ECO:0000256" key="1">
    <source>
        <dbReference type="SAM" id="SignalP"/>
    </source>
</evidence>
<comment type="caution">
    <text evidence="3">The sequence shown here is derived from an EMBL/GenBank/DDBJ whole genome shotgun (WGS) entry which is preliminary data.</text>
</comment>
<dbReference type="AlphaFoldDB" id="A0A2U0UBP0"/>